<dbReference type="PROSITE" id="PS51097">
    <property type="entry name" value="PTS_EIIA_TYPE_5"/>
    <property type="match status" value="1"/>
</dbReference>
<dbReference type="InterPro" id="IPR036665">
    <property type="entry name" value="PTS_IIA_glucitol/sorbitol_sf"/>
</dbReference>
<reference evidence="2 3" key="1">
    <citation type="journal article" date="2023" name="Environ Microbiome">
        <title>A coral-associated actinobacterium mitigates coral bleaching under heat stress.</title>
        <authorList>
            <person name="Li J."/>
            <person name="Zou Y."/>
            <person name="Li Q."/>
            <person name="Zhang J."/>
            <person name="Bourne D.G."/>
            <person name="Lyu Y."/>
            <person name="Liu C."/>
            <person name="Zhang S."/>
        </authorList>
    </citation>
    <scope>NUCLEOTIDE SEQUENCE [LARGE SCALE GENOMIC DNA]</scope>
    <source>
        <strain evidence="2 3">SCSIO 13291</strain>
    </source>
</reference>
<dbReference type="InterPro" id="IPR004716">
    <property type="entry name" value="PTS_IIA_glucitol/sorbitol-sp"/>
</dbReference>
<keyword evidence="3" id="KW-1185">Reference proteome</keyword>
<protein>
    <submittedName>
        <fullName evidence="2">PTS glucitol/sorbitol transporter subunit IIA</fullName>
    </submittedName>
</protein>
<evidence type="ECO:0000313" key="3">
    <source>
        <dbReference type="Proteomes" id="UP001434337"/>
    </source>
</evidence>
<sequence length="126" mass="13210">MRREPPMAYVTTVIEVGHDADATLDEGLALTFGADVPDALRPFCFIVENAAMEGDLVAGQQVLIGDQAWTLTAVGSVARKNLADLGHVTMVFDGKESPRLPGALHLGGVDETPALGLGVTVVFGHE</sequence>
<dbReference type="Pfam" id="PF03829">
    <property type="entry name" value="PTSIIA_gutA"/>
    <property type="match status" value="1"/>
</dbReference>
<dbReference type="RefSeq" id="WP_232547878.1">
    <property type="nucleotide sequence ID" value="NZ_CP115965.1"/>
</dbReference>
<dbReference type="SUPFAM" id="SSF141530">
    <property type="entry name" value="PTSIIA/GutA-like"/>
    <property type="match status" value="1"/>
</dbReference>
<dbReference type="PANTHER" id="PTHR40398">
    <property type="entry name" value="PTS SYSTEM GLUCITOL/SORBITOL-SPECIFIC EIIA COMPONENT"/>
    <property type="match status" value="1"/>
</dbReference>
<organism evidence="2 3">
    <name type="scientific">Propioniciclava soli</name>
    <dbReference type="NCBI Taxonomy" id="2775081"/>
    <lineage>
        <taxon>Bacteria</taxon>
        <taxon>Bacillati</taxon>
        <taxon>Actinomycetota</taxon>
        <taxon>Actinomycetes</taxon>
        <taxon>Propionibacteriales</taxon>
        <taxon>Propionibacteriaceae</taxon>
        <taxon>Propioniciclava</taxon>
    </lineage>
</organism>
<dbReference type="PANTHER" id="PTHR40398:SF1">
    <property type="entry name" value="PTS SYSTEM GLUCITOL_SORBITOL-SPECIFIC EIIA COMPONENT"/>
    <property type="match status" value="1"/>
</dbReference>
<evidence type="ECO:0000256" key="1">
    <source>
        <dbReference type="PROSITE-ProRule" id="PRU00420"/>
    </source>
</evidence>
<dbReference type="Proteomes" id="UP001434337">
    <property type="component" value="Chromosome"/>
</dbReference>
<evidence type="ECO:0000313" key="2">
    <source>
        <dbReference type="EMBL" id="WZW97034.1"/>
    </source>
</evidence>
<accession>A0ABZ3C431</accession>
<comment type="caution">
    <text evidence="1">Lacks conserved residue(s) required for the propagation of feature annotation.</text>
</comment>
<name>A0ABZ3C431_9ACTN</name>
<dbReference type="EMBL" id="CP115965">
    <property type="protein sequence ID" value="WZW97034.1"/>
    <property type="molecule type" value="Genomic_DNA"/>
</dbReference>
<proteinExistence type="predicted"/>
<dbReference type="Gene3D" id="2.40.33.40">
    <property type="entry name" value="Phosphotransferase system, glucitol/sorbitol-specific IIA component"/>
    <property type="match status" value="1"/>
</dbReference>
<gene>
    <name evidence="2" type="ORF">PCC79_08845</name>
</gene>